<keyword evidence="6" id="KW-0808">Transferase</keyword>
<dbReference type="EMBL" id="PP542043">
    <property type="protein sequence ID" value="XDO02321.1"/>
    <property type="molecule type" value="Genomic_DNA"/>
</dbReference>
<dbReference type="GO" id="GO:0008974">
    <property type="term" value="F:phosphoribulokinase activity"/>
    <property type="evidence" value="ECO:0007669"/>
    <property type="project" value="UniProtKB-EC"/>
</dbReference>
<evidence type="ECO:0000256" key="2">
    <source>
        <dbReference type="ARBA" id="ARBA00009719"/>
    </source>
</evidence>
<sequence>MSEDVFKYKIGEDVYQVDYDHSNGKFTQKQHIENKSNMIICGLHTLYKKNMNNLINLKIYLDTDRELIKKWKIQRDVNERGYSLEKVLKQIKSREKDYNDYILKQKNNADIIINFYEENEKLECNFIIQNESIINKIIKPIINLNYEINYHENKLIIKLKIIFIN</sequence>
<evidence type="ECO:0000256" key="11">
    <source>
        <dbReference type="ARBA" id="ARBA00047663"/>
    </source>
</evidence>
<dbReference type="EC" id="2.7.1.19" evidence="3"/>
<evidence type="ECO:0000256" key="1">
    <source>
        <dbReference type="ARBA" id="ARBA00005215"/>
    </source>
</evidence>
<dbReference type="PRINTS" id="PR00478">
    <property type="entry name" value="PHRIBLKINASE"/>
</dbReference>
<evidence type="ECO:0000256" key="7">
    <source>
        <dbReference type="ARBA" id="ARBA00022741"/>
    </source>
</evidence>
<evidence type="ECO:0000313" key="13">
    <source>
        <dbReference type="EMBL" id="XDO02321.1"/>
    </source>
</evidence>
<keyword evidence="9" id="KW-0067">ATP-binding</keyword>
<keyword evidence="8" id="KW-0418">Kinase</keyword>
<proteinExistence type="inferred from homology"/>
<evidence type="ECO:0000256" key="4">
    <source>
        <dbReference type="ARBA" id="ARBA00022531"/>
    </source>
</evidence>
<gene>
    <name evidence="13" type="ORF">FloV-SA2_00503</name>
</gene>
<evidence type="ECO:0000256" key="8">
    <source>
        <dbReference type="ARBA" id="ARBA00022777"/>
    </source>
</evidence>
<accession>A0AB39JFY7</accession>
<comment type="pathway">
    <text evidence="1">Carbohydrate biosynthesis; Calvin cycle.</text>
</comment>
<dbReference type="SUPFAM" id="SSF52540">
    <property type="entry name" value="P-loop containing nucleoside triphosphate hydrolases"/>
    <property type="match status" value="1"/>
</dbReference>
<keyword evidence="5" id="KW-0113">Calvin cycle</keyword>
<protein>
    <recommendedName>
        <fullName evidence="3">phosphoribulokinase</fullName>
        <ecNumber evidence="3">2.7.1.19</ecNumber>
    </recommendedName>
    <alternativeName>
        <fullName evidence="10">Phosphopentokinase</fullName>
    </alternativeName>
</protein>
<name>A0AB39JFY7_9VIRU</name>
<evidence type="ECO:0000256" key="9">
    <source>
        <dbReference type="ARBA" id="ARBA00022840"/>
    </source>
</evidence>
<dbReference type="InterPro" id="IPR006082">
    <property type="entry name" value="PRK"/>
</dbReference>
<evidence type="ECO:0000256" key="3">
    <source>
        <dbReference type="ARBA" id="ARBA00012042"/>
    </source>
</evidence>
<evidence type="ECO:0000256" key="5">
    <source>
        <dbReference type="ARBA" id="ARBA00022567"/>
    </source>
</evidence>
<dbReference type="PANTHER" id="PTHR10285">
    <property type="entry name" value="URIDINE KINASE"/>
    <property type="match status" value="1"/>
</dbReference>
<reference evidence="13" key="1">
    <citation type="submission" date="2024-03" db="EMBL/GenBank/DDBJ databases">
        <title>Eukaryotic viruses encode the ribosomal protein eL40.</title>
        <authorList>
            <person name="Thomy J."/>
            <person name="Schvarcz C.R."/>
            <person name="McBeain K.A."/>
            <person name="Edwards K.F."/>
            <person name="Steward G.F."/>
        </authorList>
    </citation>
    <scope>NUCLEOTIDE SEQUENCE</scope>
    <source>
        <strain evidence="13">FloV-SA2</strain>
    </source>
</reference>
<dbReference type="InterPro" id="IPR027417">
    <property type="entry name" value="P-loop_NTPase"/>
</dbReference>
<evidence type="ECO:0000256" key="6">
    <source>
        <dbReference type="ARBA" id="ARBA00022679"/>
    </source>
</evidence>
<dbReference type="GO" id="GO:0005524">
    <property type="term" value="F:ATP binding"/>
    <property type="evidence" value="ECO:0007669"/>
    <property type="project" value="UniProtKB-KW"/>
</dbReference>
<dbReference type="InterPro" id="IPR006083">
    <property type="entry name" value="PRK/URK"/>
</dbReference>
<feature type="domain" description="Phosphoribulokinase/uridine kinase" evidence="12">
    <location>
        <begin position="3"/>
        <end position="118"/>
    </location>
</feature>
<dbReference type="Gene3D" id="3.40.50.300">
    <property type="entry name" value="P-loop containing nucleotide triphosphate hydrolases"/>
    <property type="match status" value="1"/>
</dbReference>
<comment type="catalytic activity">
    <reaction evidence="11">
        <text>D-ribulose 5-phosphate + ATP = D-ribulose 1,5-bisphosphate + ADP + H(+)</text>
        <dbReference type="Rhea" id="RHEA:19365"/>
        <dbReference type="ChEBI" id="CHEBI:15378"/>
        <dbReference type="ChEBI" id="CHEBI:30616"/>
        <dbReference type="ChEBI" id="CHEBI:57870"/>
        <dbReference type="ChEBI" id="CHEBI:58121"/>
        <dbReference type="ChEBI" id="CHEBI:456216"/>
        <dbReference type="EC" id="2.7.1.19"/>
    </reaction>
</comment>
<keyword evidence="4" id="KW-0602">Photosynthesis</keyword>
<comment type="similarity">
    <text evidence="2">Belongs to the phosphoribulokinase family.</text>
</comment>
<dbReference type="Pfam" id="PF00485">
    <property type="entry name" value="PRK"/>
    <property type="match status" value="1"/>
</dbReference>
<evidence type="ECO:0000259" key="12">
    <source>
        <dbReference type="Pfam" id="PF00485"/>
    </source>
</evidence>
<keyword evidence="7" id="KW-0547">Nucleotide-binding</keyword>
<organism evidence="13">
    <name type="scientific">Florenciella sp. virus SA2</name>
    <dbReference type="NCBI Taxonomy" id="3240092"/>
    <lineage>
        <taxon>Viruses</taxon>
    </lineage>
</organism>
<evidence type="ECO:0000256" key="10">
    <source>
        <dbReference type="ARBA" id="ARBA00031382"/>
    </source>
</evidence>
<dbReference type="GO" id="GO:0019253">
    <property type="term" value="P:reductive pentose-phosphate cycle"/>
    <property type="evidence" value="ECO:0007669"/>
    <property type="project" value="UniProtKB-KW"/>
</dbReference>
<dbReference type="PROSITE" id="PS00567">
    <property type="entry name" value="PHOSPHORIBULOKINASE"/>
    <property type="match status" value="1"/>
</dbReference>